<dbReference type="EMBL" id="CP126446">
    <property type="protein sequence ID" value="WIF99483.1"/>
    <property type="molecule type" value="Genomic_DNA"/>
</dbReference>
<reference evidence="7 8" key="1">
    <citation type="submission" date="2023-05" db="EMBL/GenBank/DDBJ databases">
        <title>Comparative genomics reveals the evidence of polycyclic aromatic hydrocarbons degradation in moderately halophilic genus Pontibacillus.</title>
        <authorList>
            <person name="Yang H."/>
            <person name="Qian Z."/>
        </authorList>
    </citation>
    <scope>NUCLEOTIDE SEQUENCE [LARGE SCALE GENOMIC DNA]</scope>
    <source>
        <strain evidence="8">HN14</strain>
    </source>
</reference>
<evidence type="ECO:0000313" key="8">
    <source>
        <dbReference type="Proteomes" id="UP001236652"/>
    </source>
</evidence>
<evidence type="ECO:0000256" key="4">
    <source>
        <dbReference type="PIRNR" id="PIRNR005690"/>
    </source>
</evidence>
<dbReference type="InterPro" id="IPR004995">
    <property type="entry name" value="Spore_Ger"/>
</dbReference>
<feature type="transmembrane region" description="Helical" evidence="6">
    <location>
        <begin position="370"/>
        <end position="396"/>
    </location>
</feature>
<evidence type="ECO:0000256" key="1">
    <source>
        <dbReference type="ARBA" id="ARBA00004141"/>
    </source>
</evidence>
<feature type="region of interest" description="Disordered" evidence="5">
    <location>
        <begin position="476"/>
        <end position="498"/>
    </location>
</feature>
<evidence type="ECO:0000256" key="3">
    <source>
        <dbReference type="ARBA" id="ARBA00023136"/>
    </source>
</evidence>
<comment type="similarity">
    <text evidence="2 4">Belongs to the GerABKA family.</text>
</comment>
<proteinExistence type="inferred from homology"/>
<comment type="subcellular location">
    <subcellularLocation>
        <location evidence="4">Cell membrane</location>
    </subcellularLocation>
    <subcellularLocation>
        <location evidence="1">Membrane</location>
        <topology evidence="1">Multi-pass membrane protein</topology>
    </subcellularLocation>
</comment>
<evidence type="ECO:0000256" key="2">
    <source>
        <dbReference type="ARBA" id="ARBA00005278"/>
    </source>
</evidence>
<accession>A0ABY8V1G7</accession>
<evidence type="ECO:0000256" key="6">
    <source>
        <dbReference type="SAM" id="Phobius"/>
    </source>
</evidence>
<dbReference type="PANTHER" id="PTHR22550">
    <property type="entry name" value="SPORE GERMINATION PROTEIN"/>
    <property type="match status" value="1"/>
</dbReference>
<keyword evidence="3 4" id="KW-0472">Membrane</keyword>
<keyword evidence="6" id="KW-0812">Transmembrane</keyword>
<evidence type="ECO:0000256" key="5">
    <source>
        <dbReference type="SAM" id="MobiDB-lite"/>
    </source>
</evidence>
<dbReference type="Pfam" id="PF03323">
    <property type="entry name" value="GerA"/>
    <property type="match status" value="1"/>
</dbReference>
<dbReference type="Proteomes" id="UP001236652">
    <property type="component" value="Chromosome"/>
</dbReference>
<gene>
    <name evidence="7" type="ORF">QNI29_07450</name>
</gene>
<sequence length="498" mass="56027">MFMWKKKPTHVRSHEPLDTTYSTIKGLLDDLIESDDFISYRYGPDEAYRLSYFQPLIDAAQLERHVLPSIAQKVEPLEKLKETISIQNCQVHHQVKEVQNKVMQGFGMITNKDNPTQALLIPLVRSEGRAVSQPEVEFSVLGPKEAFVESIDTNLLLIRKRLPIPQVKIKEIRVGSLTKTRVTVMYIDGIADEENVNTVTQRIKDIHYDEIVDSSYLIQMISDNPKSIFPQLVSSERPDRITGELGEGKVIVLVDGSPNVISGPTTLIEFFSAFEDYFMNWTIASAMRLIRLFAVFFSVLSSPLYVAILTYHYELIPMDLLATLISSRRDIPFPPILEAIILELAIELLREAGARLPTKVGQTIGIVGGIVIGTAAVEAGITSNVLLIVVALSALASFTTPIYEMSNTIRLVRFPFLLMAQFLGLLGVFISGIFVLGHLLRLTSLGRPYLAPVFPFRFKELKDTFIRLSFRYQQSRPVQMRPEDSVRSQPTPSKKGDD</sequence>
<dbReference type="PANTHER" id="PTHR22550:SF5">
    <property type="entry name" value="LEUCINE ZIPPER PROTEIN 4"/>
    <property type="match status" value="1"/>
</dbReference>
<keyword evidence="6" id="KW-1133">Transmembrane helix</keyword>
<keyword evidence="8" id="KW-1185">Reference proteome</keyword>
<evidence type="ECO:0000313" key="7">
    <source>
        <dbReference type="EMBL" id="WIF99483.1"/>
    </source>
</evidence>
<feature type="transmembrane region" description="Helical" evidence="6">
    <location>
        <begin position="289"/>
        <end position="311"/>
    </location>
</feature>
<feature type="transmembrane region" description="Helical" evidence="6">
    <location>
        <begin position="416"/>
        <end position="440"/>
    </location>
</feature>
<dbReference type="PIRSF" id="PIRSF005690">
    <property type="entry name" value="GerBA"/>
    <property type="match status" value="1"/>
</dbReference>
<name>A0ABY8V1G7_9BACI</name>
<dbReference type="InterPro" id="IPR050768">
    <property type="entry name" value="UPF0353/GerABKA_families"/>
</dbReference>
<protein>
    <submittedName>
        <fullName evidence="7">Spore germination protein</fullName>
    </submittedName>
</protein>
<organism evidence="7 8">
    <name type="scientific">Pontibacillus chungwhensis</name>
    <dbReference type="NCBI Taxonomy" id="265426"/>
    <lineage>
        <taxon>Bacteria</taxon>
        <taxon>Bacillati</taxon>
        <taxon>Bacillota</taxon>
        <taxon>Bacilli</taxon>
        <taxon>Bacillales</taxon>
        <taxon>Bacillaceae</taxon>
        <taxon>Pontibacillus</taxon>
    </lineage>
</organism>